<dbReference type="Pfam" id="PF13750">
    <property type="entry name" value="Big_3_3"/>
    <property type="match status" value="1"/>
</dbReference>
<feature type="signal peptide" evidence="1">
    <location>
        <begin position="1"/>
        <end position="20"/>
    </location>
</feature>
<feature type="chain" id="PRO_5010549343" evidence="1">
    <location>
        <begin position="21"/>
        <end position="809"/>
    </location>
</feature>
<geneLocation type="plasmid" evidence="5">
    <name>pLec-476cz</name>
</geneLocation>
<keyword evidence="5" id="KW-0614">Plasmid</keyword>
<dbReference type="InterPro" id="IPR025429">
    <property type="entry name" value="DUF4165"/>
</dbReference>
<feature type="domain" description="Ig-like" evidence="2">
    <location>
        <begin position="138"/>
        <end position="257"/>
    </location>
</feature>
<organism evidence="5">
    <name type="scientific">Leclercia adecarboxylata</name>
    <dbReference type="NCBI Taxonomy" id="83655"/>
    <lineage>
        <taxon>Bacteria</taxon>
        <taxon>Pseudomonadati</taxon>
        <taxon>Pseudomonadota</taxon>
        <taxon>Gammaproteobacteria</taxon>
        <taxon>Enterobacterales</taxon>
        <taxon>Enterobacteriaceae</taxon>
        <taxon>Leclercia</taxon>
    </lineage>
</organism>
<evidence type="ECO:0000259" key="4">
    <source>
        <dbReference type="Pfam" id="PF13752"/>
    </source>
</evidence>
<dbReference type="Pfam" id="PF13752">
    <property type="entry name" value="DUF4165"/>
    <property type="match status" value="1"/>
</dbReference>
<dbReference type="RefSeq" id="WP_015063090.1">
    <property type="nucleotide sequence ID" value="NZ_KY320277.1"/>
</dbReference>
<accession>A0A1S6KQ03</accession>
<evidence type="ECO:0000259" key="3">
    <source>
        <dbReference type="Pfam" id="PF13750"/>
    </source>
</evidence>
<reference evidence="5" key="1">
    <citation type="submission" date="2016-12" db="EMBL/GenBank/DDBJ databases">
        <title>Complete nucleotide sequences of two VIM-1-encoding plasmids from Klebsiella pneumoniae and Leclercia adecarboxylata isolates of Czech origin.</title>
        <authorList>
            <person name="Papagiannitsis C."/>
            <person name="Papousek I."/>
            <person name="Hrabak J."/>
            <person name="Dolejska M."/>
        </authorList>
    </citation>
    <scope>NUCLEOTIDE SEQUENCE</scope>
    <source>
        <plasmid evidence="5">pLec-476cz</plasmid>
    </source>
</reference>
<protein>
    <submittedName>
        <fullName evidence="5">Putative periplasmic protein</fullName>
    </submittedName>
</protein>
<proteinExistence type="predicted"/>
<evidence type="ECO:0000256" key="1">
    <source>
        <dbReference type="SAM" id="SignalP"/>
    </source>
</evidence>
<feature type="domain" description="DUF4165" evidence="4">
    <location>
        <begin position="18"/>
        <end position="135"/>
    </location>
</feature>
<evidence type="ECO:0000259" key="2">
    <source>
        <dbReference type="Pfam" id="PF12245"/>
    </source>
</evidence>
<evidence type="ECO:0000313" key="5">
    <source>
        <dbReference type="EMBL" id="AQT23450.1"/>
    </source>
</evidence>
<dbReference type="Pfam" id="PF12245">
    <property type="entry name" value="Big_3_2"/>
    <property type="match status" value="1"/>
</dbReference>
<name>A0A1S6KQ03_9ENTR</name>
<sequence length="809" mass="89075">MKCRAILLAPLIAFSFTAQAEIAELRFNDTQNQPKIVVPSVQWINPATSFEADVISGLDRYVQLSLLNVNGASLWSTKSSKVTVDDRMTSSSGYDYYGKRLSVPAFGEDNYTLREVITDLQNNEISRRDYVISIDRTPPKTSTIGYTRNGWQYGSEAIFTSVPSGMQYASVQALVFSGLSDSRSGLDRAEYFLVDSNGVERKRGAVINLVDNSVTVQNTTASDPALAPASQSEYRMGLYVYDKAGNKASVSRQSVIDRVNPPSVLQVLNTRTNTWENYSAGITVYSNPISLRVLRNKSNFTAANKTSFGWADANYQSSDSTYNIYSFNFVFPSTGDIYHEFQTLAGGVRRYHHSELSFTPSPTMELAPKVTSKEIFRSDTGKWSSATGNVRTAKFTQIRVTTEPRNYVQRVAANSNRNWYCLIPVGSTGCTMNVDYIFTSDKGMQYIHLVSGKDGTAIYDNLAGAFVVIWDNNPPVINAVKINRMDKNVTMTVTDDDRINGWQIGAWDTREFGVVLKTETGNVIDLPARTWTESDFKTKNAVISYADLPDGKYTVLSAYARDLVGNTANYVINDLLTIDSTAPLISYRYLNDDPEGKLIKGLENLRISVADPSGDASLESLVLSGGPNSEQVTLAYSSQGSGVYTPEYPRIFPVIAKEDGIYTIEAHAVDASGNRSSKKLNFLYQPANMITLDRLRTLATAAALKTTDNQPLAFIRTSVLRRKDGSVITGQLNGTLSVRKDADFPVSVAGVTVAPGETKAIIFDMGQGEERIYSVTPGKSGVSGTSEFAVEFPFFEHFRVPLSRHLAEI</sequence>
<feature type="domain" description="Ig-like" evidence="3">
    <location>
        <begin position="543"/>
        <end position="695"/>
    </location>
</feature>
<keyword evidence="1" id="KW-0732">Signal</keyword>
<dbReference type="AlphaFoldDB" id="A0A1S6KQ03"/>
<dbReference type="EMBL" id="KY320277">
    <property type="protein sequence ID" value="AQT23450.1"/>
    <property type="molecule type" value="Genomic_DNA"/>
</dbReference>
<dbReference type="InterPro" id="IPR022038">
    <property type="entry name" value="Ig-like_bact"/>
</dbReference>